<dbReference type="OrthoDB" id="60858at2759"/>
<organism evidence="3 4">
    <name type="scientific">Septoria linicola</name>
    <dbReference type="NCBI Taxonomy" id="215465"/>
    <lineage>
        <taxon>Eukaryota</taxon>
        <taxon>Fungi</taxon>
        <taxon>Dikarya</taxon>
        <taxon>Ascomycota</taxon>
        <taxon>Pezizomycotina</taxon>
        <taxon>Dothideomycetes</taxon>
        <taxon>Dothideomycetidae</taxon>
        <taxon>Mycosphaerellales</taxon>
        <taxon>Mycosphaerellaceae</taxon>
        <taxon>Septoria</taxon>
    </lineage>
</organism>
<name>A0A9Q9ANB5_9PEZI</name>
<feature type="transmembrane region" description="Helical" evidence="2">
    <location>
        <begin position="66"/>
        <end position="85"/>
    </location>
</feature>
<dbReference type="EMBL" id="CP099418">
    <property type="protein sequence ID" value="USW47891.1"/>
    <property type="molecule type" value="Genomic_DNA"/>
</dbReference>
<accession>A0A9Q9ANB5</accession>
<keyword evidence="2" id="KW-0472">Membrane</keyword>
<feature type="compositionally biased region" description="Polar residues" evidence="1">
    <location>
        <begin position="34"/>
        <end position="49"/>
    </location>
</feature>
<keyword evidence="2" id="KW-1133">Transmembrane helix</keyword>
<protein>
    <submittedName>
        <fullName evidence="3">Uncharacterized protein</fullName>
    </submittedName>
</protein>
<gene>
    <name evidence="3" type="ORF">Slin15195_G012100</name>
</gene>
<keyword evidence="4" id="KW-1185">Reference proteome</keyword>
<feature type="transmembrane region" description="Helical" evidence="2">
    <location>
        <begin position="182"/>
        <end position="205"/>
    </location>
</feature>
<dbReference type="PANTHER" id="PTHR37919">
    <property type="entry name" value="PROTEIN CBG05606"/>
    <property type="match status" value="1"/>
</dbReference>
<reference evidence="3" key="1">
    <citation type="submission" date="2022-06" db="EMBL/GenBank/DDBJ databases">
        <title>Complete genome sequences of two strains of the flax pathogen Septoria linicola.</title>
        <authorList>
            <person name="Lapalu N."/>
            <person name="Simon A."/>
            <person name="Demenou B."/>
            <person name="Paumier D."/>
            <person name="Guillot M.-P."/>
            <person name="Gout L."/>
            <person name="Valade R."/>
        </authorList>
    </citation>
    <scope>NUCLEOTIDE SEQUENCE</scope>
    <source>
        <strain evidence="3">SE15195</strain>
    </source>
</reference>
<keyword evidence="2" id="KW-0812">Transmembrane</keyword>
<evidence type="ECO:0000256" key="1">
    <source>
        <dbReference type="SAM" id="MobiDB-lite"/>
    </source>
</evidence>
<dbReference type="Proteomes" id="UP001056384">
    <property type="component" value="Chromosome 1"/>
</dbReference>
<feature type="region of interest" description="Disordered" evidence="1">
    <location>
        <begin position="1"/>
        <end position="54"/>
    </location>
</feature>
<dbReference type="AlphaFoldDB" id="A0A9Q9ANB5"/>
<evidence type="ECO:0000313" key="3">
    <source>
        <dbReference type="EMBL" id="USW47891.1"/>
    </source>
</evidence>
<feature type="transmembrane region" description="Helical" evidence="2">
    <location>
        <begin position="225"/>
        <end position="246"/>
    </location>
</feature>
<evidence type="ECO:0000313" key="4">
    <source>
        <dbReference type="Proteomes" id="UP001056384"/>
    </source>
</evidence>
<dbReference type="PANTHER" id="PTHR37919:SF2">
    <property type="entry name" value="EXPERA DOMAIN-CONTAINING PROTEIN"/>
    <property type="match status" value="1"/>
</dbReference>
<evidence type="ECO:0000256" key="2">
    <source>
        <dbReference type="SAM" id="Phobius"/>
    </source>
</evidence>
<feature type="compositionally biased region" description="Low complexity" evidence="1">
    <location>
        <begin position="9"/>
        <end position="26"/>
    </location>
</feature>
<proteinExistence type="predicted"/>
<sequence length="266" mass="29464">MVTTRSGESTETPTKPTTRSTTRATASPQPPTPTRTRANAESPAAPTTSKKARNAAWAHTPSNLTLIWLAISLPLVLWDAGYVLLRPHSMPGGKWHSPIWKPYALYADIDYVYGFPALQDNNPWTATQTWFNVFETTGYLVYLYWVYTHGQQEAVQGRGAPDKSVMGQLRALSESRTLTGTVAAHAVLLAFSIASLTFFKTVMYWLLEYLSGWHNIGHNSFGTLVVYWILPNGAWLVGPSYMMYVFGQEILQGLEVAAGGSSRKTK</sequence>